<feature type="transmembrane region" description="Helical" evidence="1">
    <location>
        <begin position="84"/>
        <end position="106"/>
    </location>
</feature>
<keyword evidence="1" id="KW-0812">Transmembrane</keyword>
<reference evidence="2" key="1">
    <citation type="submission" date="2015-01" db="EMBL/GenBank/DDBJ databases">
        <title>Characterization of the biosynthetic gene cluster for maklamicin, a spirotetronate-class antibiotic of the endophytic Micromonospora sp. GMKU326.</title>
        <authorList>
            <person name="Kitani S."/>
            <person name="Ratama D."/>
            <person name="Hashimoto J."/>
            <person name="Thamchaipenet A."/>
            <person name="Igarashi Y."/>
            <person name="Shin-ya K."/>
            <person name="Ikeda H."/>
            <person name="Nihira T."/>
        </authorList>
    </citation>
    <scope>NUCLEOTIDE SEQUENCE</scope>
    <source>
        <strain evidence="2">GMKU326</strain>
    </source>
</reference>
<feature type="transmembrane region" description="Helical" evidence="1">
    <location>
        <begin position="197"/>
        <end position="216"/>
    </location>
</feature>
<keyword evidence="1" id="KW-1133">Transmembrane helix</keyword>
<proteinExistence type="predicted"/>
<evidence type="ECO:0000256" key="1">
    <source>
        <dbReference type="SAM" id="Phobius"/>
    </source>
</evidence>
<keyword evidence="1" id="KW-0472">Membrane</keyword>
<feature type="transmembrane region" description="Helical" evidence="1">
    <location>
        <begin position="40"/>
        <end position="64"/>
    </location>
</feature>
<feature type="transmembrane region" description="Helical" evidence="1">
    <location>
        <begin position="127"/>
        <end position="148"/>
    </location>
</feature>
<name>A0A0B6VM57_9ACTN</name>
<sequence>MSADTALAPPPAGAPERRPTLADVVRSEWTKFVTMRSTRFVVVAVVVAMVGLGAVISAGTARGFVRLTPEEQAAFDPTLVSLRAYFPVQWLFGVLGVLVMTVEYSTGMIRSTLAAVPRRGRLLAAKALVYGVVAAVLGQAVAFGAFLVGQPMLAGQGAPTAALGDPGVTRAVCGAGLYLAAIGLLGLALGTLVRATVGAFAILVALPLLPTVLPLLPGGIGDTVAEYWPTVAGERVMFVVDTDGGLPPWPGMAVLLGFVALVYVAAYTALRVRDA</sequence>
<accession>A0A0B6VM57</accession>
<dbReference type="AlphaFoldDB" id="A0A0B6VM57"/>
<evidence type="ECO:0000313" key="2">
    <source>
        <dbReference type="EMBL" id="BAQ25487.1"/>
    </source>
</evidence>
<feature type="transmembrane region" description="Helical" evidence="1">
    <location>
        <begin position="168"/>
        <end position="190"/>
    </location>
</feature>
<feature type="transmembrane region" description="Helical" evidence="1">
    <location>
        <begin position="249"/>
        <end position="270"/>
    </location>
</feature>
<protein>
    <submittedName>
        <fullName evidence="2">ABC transporter permease</fullName>
    </submittedName>
</protein>
<dbReference type="EMBL" id="LC021382">
    <property type="protein sequence ID" value="BAQ25487.1"/>
    <property type="molecule type" value="Genomic_DNA"/>
</dbReference>
<organism evidence="2">
    <name type="scientific">Micromonospora sp. GMKU326</name>
    <dbReference type="NCBI Taxonomy" id="718015"/>
    <lineage>
        <taxon>Bacteria</taxon>
        <taxon>Bacillati</taxon>
        <taxon>Actinomycetota</taxon>
        <taxon>Actinomycetes</taxon>
        <taxon>Micromonosporales</taxon>
        <taxon>Micromonosporaceae</taxon>
        <taxon>Micromonospora</taxon>
    </lineage>
</organism>
<gene>
    <name evidence="2" type="primary">makT1</name>
</gene>